<sequence>MLFGNDEICYSLERKKVKNINLRIKQSGEVYVSAPRFVCTERIDSFVLQNAPKILAAKKRFEAAKAAAPQFVSGDSVSVLGKEYVLCVCEGSAFSFSFCQGELHMTVKNSAEFENRKCAYEKVLHAEAKKTFPEIIKKCYPAFADYCQAVPALKIRKMKGQWGNCRSKSNVITLNSRLAAYDEKVIEFVVLHEYCHFIHADHSPAFYTELSAVMPEWRVYDKVLKNR</sequence>
<dbReference type="InterPro" id="IPR002725">
    <property type="entry name" value="YgjP-like_metallopeptidase"/>
</dbReference>
<dbReference type="Pfam" id="PF01863">
    <property type="entry name" value="YgjP-like"/>
    <property type="match status" value="1"/>
</dbReference>
<reference evidence="2" key="1">
    <citation type="journal article" date="2021" name="Proc. Natl. Acad. Sci. U.S.A.">
        <title>A Catalog of Tens of Thousands of Viruses from Human Metagenomes Reveals Hidden Associations with Chronic Diseases.</title>
        <authorList>
            <person name="Tisza M.J."/>
            <person name="Buck C.B."/>
        </authorList>
    </citation>
    <scope>NUCLEOTIDE SEQUENCE</scope>
    <source>
        <strain evidence="2">CtWXg38</strain>
    </source>
</reference>
<proteinExistence type="predicted"/>
<accession>A0A8S5PMF8</accession>
<dbReference type="InterPro" id="IPR053136">
    <property type="entry name" value="UTP_pyrophosphatase-like"/>
</dbReference>
<dbReference type="Gene3D" id="3.30.2010.10">
    <property type="entry name" value="Metalloproteases ('zincins'), catalytic domain"/>
    <property type="match status" value="1"/>
</dbReference>
<feature type="domain" description="YgjP-like metallopeptidase" evidence="1">
    <location>
        <begin position="18"/>
        <end position="226"/>
    </location>
</feature>
<protein>
    <recommendedName>
        <fullName evidence="1">YgjP-like metallopeptidase domain-containing protein</fullName>
    </recommendedName>
</protein>
<evidence type="ECO:0000259" key="1">
    <source>
        <dbReference type="Pfam" id="PF01863"/>
    </source>
</evidence>
<dbReference type="PANTHER" id="PTHR30399">
    <property type="entry name" value="UNCHARACTERIZED PROTEIN YGJP"/>
    <property type="match status" value="1"/>
</dbReference>
<evidence type="ECO:0000313" key="2">
    <source>
        <dbReference type="EMBL" id="DAE07749.1"/>
    </source>
</evidence>
<dbReference type="CDD" id="cd07344">
    <property type="entry name" value="M48_yhfN_like"/>
    <property type="match status" value="1"/>
</dbReference>
<dbReference type="PANTHER" id="PTHR30399:SF1">
    <property type="entry name" value="UTP PYROPHOSPHATASE"/>
    <property type="match status" value="1"/>
</dbReference>
<name>A0A8S5PMF8_9CAUD</name>
<dbReference type="EMBL" id="BK015455">
    <property type="protein sequence ID" value="DAE07749.1"/>
    <property type="molecule type" value="Genomic_DNA"/>
</dbReference>
<organism evidence="2">
    <name type="scientific">Myoviridae sp. ctWXg38</name>
    <dbReference type="NCBI Taxonomy" id="2825119"/>
    <lineage>
        <taxon>Viruses</taxon>
        <taxon>Duplodnaviria</taxon>
        <taxon>Heunggongvirae</taxon>
        <taxon>Uroviricota</taxon>
        <taxon>Caudoviricetes</taxon>
    </lineage>
</organism>